<keyword evidence="10" id="KW-1185">Reference proteome</keyword>
<dbReference type="PANTHER" id="PTHR43744">
    <property type="entry name" value="ABC TRANSPORTER PERMEASE PROTEIN MG189-RELATED-RELATED"/>
    <property type="match status" value="1"/>
</dbReference>
<dbReference type="Proteomes" id="UP001160142">
    <property type="component" value="Unassembled WGS sequence"/>
</dbReference>
<keyword evidence="9" id="KW-0762">Sugar transport</keyword>
<evidence type="ECO:0000313" key="9">
    <source>
        <dbReference type="EMBL" id="MDH6181661.1"/>
    </source>
</evidence>
<dbReference type="InterPro" id="IPR000515">
    <property type="entry name" value="MetI-like"/>
</dbReference>
<dbReference type="PROSITE" id="PS50928">
    <property type="entry name" value="ABC_TM1"/>
    <property type="match status" value="1"/>
</dbReference>
<accession>A0ABT6KPD3</accession>
<organism evidence="9 10">
    <name type="scientific">Antiquaquibacter oligotrophicus</name>
    <dbReference type="NCBI Taxonomy" id="2880260"/>
    <lineage>
        <taxon>Bacteria</taxon>
        <taxon>Bacillati</taxon>
        <taxon>Actinomycetota</taxon>
        <taxon>Actinomycetes</taxon>
        <taxon>Micrococcales</taxon>
        <taxon>Microbacteriaceae</taxon>
        <taxon>Antiquaquibacter</taxon>
    </lineage>
</organism>
<evidence type="ECO:0000259" key="8">
    <source>
        <dbReference type="PROSITE" id="PS50928"/>
    </source>
</evidence>
<comment type="similarity">
    <text evidence="7">Belongs to the binding-protein-dependent transport system permease family.</text>
</comment>
<sequence>MTRSRATAGWRTRVSTGVLYAILVGSLVVVLAPFLWVFAGAFRSTGEILANPGAWFPVNPTLDNFVTLVVDGNFLGYGVNSVVVATIIVVGNVIFASMVGYALAKLHFSGRRVVFGAILASMMIPFTAIFVPQFVVVARLGLIDTLAGIALPMLVLPLQVFIMRQYAESIPDELFEAARLDGAGEFRMFRVIFLPLAGPAIATQALLAFLASWNGFLWPLIVAQTTDRYTLPVALSAMSQGTETVDYGILLAGAIVVLLPVLILFLALQKYFIRGIATVGMK</sequence>
<dbReference type="RefSeq" id="WP_322133969.1">
    <property type="nucleotide sequence ID" value="NZ_CP085036.1"/>
</dbReference>
<dbReference type="Gene3D" id="1.10.3720.10">
    <property type="entry name" value="MetI-like"/>
    <property type="match status" value="1"/>
</dbReference>
<evidence type="ECO:0000256" key="7">
    <source>
        <dbReference type="RuleBase" id="RU363032"/>
    </source>
</evidence>
<keyword evidence="5 7" id="KW-1133">Transmembrane helix</keyword>
<dbReference type="CDD" id="cd06261">
    <property type="entry name" value="TM_PBP2"/>
    <property type="match status" value="1"/>
</dbReference>
<dbReference type="InterPro" id="IPR035906">
    <property type="entry name" value="MetI-like_sf"/>
</dbReference>
<dbReference type="PANTHER" id="PTHR43744:SF3">
    <property type="entry name" value="LACTOSE TRANSPORT SYSTEM PERMEASE PROTEIN LACG"/>
    <property type="match status" value="1"/>
</dbReference>
<evidence type="ECO:0000313" key="10">
    <source>
        <dbReference type="Proteomes" id="UP001160142"/>
    </source>
</evidence>
<feature type="transmembrane region" description="Helical" evidence="7">
    <location>
        <begin position="74"/>
        <end position="101"/>
    </location>
</feature>
<proteinExistence type="inferred from homology"/>
<protein>
    <submittedName>
        <fullName evidence="9">Multiple sugar transport system permease protein</fullName>
    </submittedName>
</protein>
<keyword evidence="6 7" id="KW-0472">Membrane</keyword>
<evidence type="ECO:0000256" key="6">
    <source>
        <dbReference type="ARBA" id="ARBA00023136"/>
    </source>
</evidence>
<keyword evidence="2 7" id="KW-0813">Transport</keyword>
<evidence type="ECO:0000256" key="1">
    <source>
        <dbReference type="ARBA" id="ARBA00004651"/>
    </source>
</evidence>
<feature type="transmembrane region" description="Helical" evidence="7">
    <location>
        <begin position="146"/>
        <end position="167"/>
    </location>
</feature>
<feature type="domain" description="ABC transmembrane type-1" evidence="8">
    <location>
        <begin position="78"/>
        <end position="268"/>
    </location>
</feature>
<comment type="caution">
    <text evidence="9">The sequence shown here is derived from an EMBL/GenBank/DDBJ whole genome shotgun (WGS) entry which is preliminary data.</text>
</comment>
<gene>
    <name evidence="9" type="ORF">M2152_001843</name>
</gene>
<dbReference type="SUPFAM" id="SSF161098">
    <property type="entry name" value="MetI-like"/>
    <property type="match status" value="1"/>
</dbReference>
<dbReference type="EMBL" id="JARXVQ010000001">
    <property type="protein sequence ID" value="MDH6181661.1"/>
    <property type="molecule type" value="Genomic_DNA"/>
</dbReference>
<evidence type="ECO:0000256" key="2">
    <source>
        <dbReference type="ARBA" id="ARBA00022448"/>
    </source>
</evidence>
<feature type="transmembrane region" description="Helical" evidence="7">
    <location>
        <begin position="247"/>
        <end position="268"/>
    </location>
</feature>
<evidence type="ECO:0000256" key="4">
    <source>
        <dbReference type="ARBA" id="ARBA00022692"/>
    </source>
</evidence>
<comment type="subcellular location">
    <subcellularLocation>
        <location evidence="1 7">Cell membrane</location>
        <topology evidence="1 7">Multi-pass membrane protein</topology>
    </subcellularLocation>
</comment>
<keyword evidence="4 7" id="KW-0812">Transmembrane</keyword>
<name>A0ABT6KPD3_9MICO</name>
<feature type="transmembrane region" description="Helical" evidence="7">
    <location>
        <begin position="20"/>
        <end position="42"/>
    </location>
</feature>
<evidence type="ECO:0000256" key="3">
    <source>
        <dbReference type="ARBA" id="ARBA00022475"/>
    </source>
</evidence>
<reference evidence="9 10" key="1">
    <citation type="submission" date="2023-04" db="EMBL/GenBank/DDBJ databases">
        <title>Genome Encyclopedia of Bacteria and Archaea VI: Functional Genomics of Type Strains.</title>
        <authorList>
            <person name="Whitman W."/>
        </authorList>
    </citation>
    <scope>NUCLEOTIDE SEQUENCE [LARGE SCALE GENOMIC DNA]</scope>
    <source>
        <strain evidence="9 10">SG_E_30_P1</strain>
    </source>
</reference>
<feature type="transmembrane region" description="Helical" evidence="7">
    <location>
        <begin position="188"/>
        <end position="211"/>
    </location>
</feature>
<feature type="transmembrane region" description="Helical" evidence="7">
    <location>
        <begin position="113"/>
        <end position="134"/>
    </location>
</feature>
<keyword evidence="3" id="KW-1003">Cell membrane</keyword>
<evidence type="ECO:0000256" key="5">
    <source>
        <dbReference type="ARBA" id="ARBA00022989"/>
    </source>
</evidence>
<dbReference type="Pfam" id="PF00528">
    <property type="entry name" value="BPD_transp_1"/>
    <property type="match status" value="1"/>
</dbReference>